<keyword evidence="2" id="KW-0240">DNA-directed RNA polymerase</keyword>
<evidence type="ECO:0000256" key="2">
    <source>
        <dbReference type="ARBA" id="ARBA00022478"/>
    </source>
</evidence>
<comment type="caution">
    <text evidence="11">The sequence shown here is derived from an EMBL/GenBank/DDBJ whole genome shotgun (WGS) entry which is preliminary data.</text>
</comment>
<keyword evidence="12" id="KW-1185">Reference proteome</keyword>
<evidence type="ECO:0000256" key="3">
    <source>
        <dbReference type="ARBA" id="ARBA00022679"/>
    </source>
</evidence>
<dbReference type="Proteomes" id="UP000190080">
    <property type="component" value="Unassembled WGS sequence"/>
</dbReference>
<organism evidence="11 12">
    <name type="scientific">Clostridium oryzae</name>
    <dbReference type="NCBI Taxonomy" id="1450648"/>
    <lineage>
        <taxon>Bacteria</taxon>
        <taxon>Bacillati</taxon>
        <taxon>Bacillota</taxon>
        <taxon>Clostridia</taxon>
        <taxon>Eubacteriales</taxon>
        <taxon>Clostridiaceae</taxon>
        <taxon>Clostridium</taxon>
    </lineage>
</organism>
<keyword evidence="6" id="KW-0731">Sigma factor</keyword>
<dbReference type="GO" id="GO:0000428">
    <property type="term" value="C:DNA-directed RNA polymerase complex"/>
    <property type="evidence" value="ECO:0007669"/>
    <property type="project" value="UniProtKB-KW"/>
</dbReference>
<dbReference type="InterPro" id="IPR000394">
    <property type="entry name" value="RNA_pol_sigma_54"/>
</dbReference>
<evidence type="ECO:0000259" key="9">
    <source>
        <dbReference type="Pfam" id="PF04552"/>
    </source>
</evidence>
<keyword evidence="3" id="KW-0808">Transferase</keyword>
<dbReference type="NCBIfam" id="TIGR02395">
    <property type="entry name" value="rpoN_sigma"/>
    <property type="match status" value="1"/>
</dbReference>
<evidence type="ECO:0000256" key="7">
    <source>
        <dbReference type="ARBA" id="ARBA00023125"/>
    </source>
</evidence>
<dbReference type="GO" id="GO:0001216">
    <property type="term" value="F:DNA-binding transcription activator activity"/>
    <property type="evidence" value="ECO:0007669"/>
    <property type="project" value="InterPro"/>
</dbReference>
<keyword evidence="8" id="KW-0804">Transcription</keyword>
<dbReference type="Gene3D" id="1.10.10.60">
    <property type="entry name" value="Homeodomain-like"/>
    <property type="match status" value="1"/>
</dbReference>
<proteinExistence type="inferred from homology"/>
<name>A0A1V4IC24_9CLOT</name>
<keyword evidence="7" id="KW-0238">DNA-binding</keyword>
<dbReference type="PRINTS" id="PR00045">
    <property type="entry name" value="SIGMA54FCT"/>
</dbReference>
<evidence type="ECO:0000313" key="11">
    <source>
        <dbReference type="EMBL" id="OPJ57558.1"/>
    </source>
</evidence>
<comment type="similarity">
    <text evidence="1">Belongs to the sigma-54 factor family.</text>
</comment>
<dbReference type="GO" id="GO:0006352">
    <property type="term" value="P:DNA-templated transcription initiation"/>
    <property type="evidence" value="ECO:0007669"/>
    <property type="project" value="InterPro"/>
</dbReference>
<dbReference type="GO" id="GO:0003677">
    <property type="term" value="F:DNA binding"/>
    <property type="evidence" value="ECO:0007669"/>
    <property type="project" value="UniProtKB-KW"/>
</dbReference>
<evidence type="ECO:0000256" key="5">
    <source>
        <dbReference type="ARBA" id="ARBA00023015"/>
    </source>
</evidence>
<protein>
    <submittedName>
        <fullName evidence="11">RNA polymerase sigma-54 factor</fullName>
    </submittedName>
</protein>
<feature type="domain" description="RNA polymerase sigma factor 54 DNA-binding" evidence="9">
    <location>
        <begin position="301"/>
        <end position="460"/>
    </location>
</feature>
<evidence type="ECO:0000256" key="1">
    <source>
        <dbReference type="ARBA" id="ARBA00008798"/>
    </source>
</evidence>
<dbReference type="PANTHER" id="PTHR32248:SF4">
    <property type="entry name" value="RNA POLYMERASE SIGMA-54 FACTOR"/>
    <property type="match status" value="1"/>
</dbReference>
<dbReference type="GO" id="GO:0016987">
    <property type="term" value="F:sigma factor activity"/>
    <property type="evidence" value="ECO:0007669"/>
    <property type="project" value="UniProtKB-KW"/>
</dbReference>
<dbReference type="Pfam" id="PF04963">
    <property type="entry name" value="Sigma54_CBD"/>
    <property type="match status" value="1"/>
</dbReference>
<dbReference type="STRING" id="1450648.CLORY_40520"/>
<sequence length="461" mass="53371">MDIGMFQNIQQQQKLILTHEMQQSLKILQMPIVELKQEVTKELEENPLLETTQEDDIQMNDDYLVENEDIDFNMLINTMDKDDFSETTYNTASNERKEIISFIKEKGTLRQYLSEQIIDLQEENQVIRACNYIVDNLDDRGYLDCTVEEVAGNLRISIEEANYALTLVQNLQPCGIAARNLKECLKIQLINSGIEEPKIYKIIDDYLELVAQNKIKQIAKNLGIDTKKTQEYCDLIKTLEPKPSRGFFTGELESFVIPEAYIKSIGDDFYIIMNDNFLPRLTISESYKKLIKTQTNEEVSEFIKNKLNSAVYLIKGIENRNKTIYNILMVIIDIQRKYFEAGEQYLKPMIIADIASRLEIHESTVSRAIRDKYIGTPYGTVKIKDLFSTGIESKLTDDNVSINHIKTEIKKMIDNEDKSKPMSDQDICDILVSRKIEISRRTVAKYREGMGIMSSSKRKKY</sequence>
<evidence type="ECO:0000256" key="4">
    <source>
        <dbReference type="ARBA" id="ARBA00022695"/>
    </source>
</evidence>
<dbReference type="InterPro" id="IPR007046">
    <property type="entry name" value="RNA_pol_sigma_54_core-bd"/>
</dbReference>
<dbReference type="PIRSF" id="PIRSF000774">
    <property type="entry name" value="RpoN"/>
    <property type="match status" value="1"/>
</dbReference>
<dbReference type="OrthoDB" id="9814402at2"/>
<dbReference type="RefSeq" id="WP_079427931.1">
    <property type="nucleotide sequence ID" value="NZ_MZGV01000080.1"/>
</dbReference>
<dbReference type="GO" id="GO:0016779">
    <property type="term" value="F:nucleotidyltransferase activity"/>
    <property type="evidence" value="ECO:0007669"/>
    <property type="project" value="UniProtKB-KW"/>
</dbReference>
<reference evidence="11 12" key="1">
    <citation type="submission" date="2017-03" db="EMBL/GenBank/DDBJ databases">
        <title>Genome sequence of Clostridium oryzae DSM 28571.</title>
        <authorList>
            <person name="Poehlein A."/>
            <person name="Daniel R."/>
        </authorList>
    </citation>
    <scope>NUCLEOTIDE SEQUENCE [LARGE SCALE GENOMIC DNA]</scope>
    <source>
        <strain evidence="11 12">DSM 28571</strain>
    </source>
</reference>
<evidence type="ECO:0000313" key="12">
    <source>
        <dbReference type="Proteomes" id="UP000190080"/>
    </source>
</evidence>
<dbReference type="InterPro" id="IPR007634">
    <property type="entry name" value="RNA_pol_sigma_54_DNA-bd"/>
</dbReference>
<accession>A0A1V4IC24</accession>
<dbReference type="PROSITE" id="PS00718">
    <property type="entry name" value="SIGMA54_2"/>
    <property type="match status" value="1"/>
</dbReference>
<evidence type="ECO:0000259" key="10">
    <source>
        <dbReference type="Pfam" id="PF04963"/>
    </source>
</evidence>
<dbReference type="AlphaFoldDB" id="A0A1V4IC24"/>
<feature type="domain" description="RNA polymerase sigma factor 54 core-binding" evidence="10">
    <location>
        <begin position="101"/>
        <end position="287"/>
    </location>
</feature>
<dbReference type="PROSITE" id="PS00717">
    <property type="entry name" value="SIGMA54_1"/>
    <property type="match status" value="1"/>
</dbReference>
<dbReference type="Gene3D" id="1.10.10.1330">
    <property type="entry name" value="RNA polymerase sigma-54 factor, core-binding domain"/>
    <property type="match status" value="1"/>
</dbReference>
<gene>
    <name evidence="11" type="primary">rpoN</name>
    <name evidence="11" type="ORF">CLORY_40520</name>
</gene>
<dbReference type="InterPro" id="IPR038709">
    <property type="entry name" value="RpoN_core-bd_sf"/>
</dbReference>
<dbReference type="Pfam" id="PF04552">
    <property type="entry name" value="Sigma54_DBD"/>
    <property type="match status" value="1"/>
</dbReference>
<evidence type="ECO:0000256" key="8">
    <source>
        <dbReference type="ARBA" id="ARBA00023163"/>
    </source>
</evidence>
<dbReference type="PROSITE" id="PS50044">
    <property type="entry name" value="SIGMA54_3"/>
    <property type="match status" value="1"/>
</dbReference>
<keyword evidence="4" id="KW-0548">Nucleotidyltransferase</keyword>
<dbReference type="Pfam" id="PF00309">
    <property type="entry name" value="Sigma54_AID"/>
    <property type="match status" value="1"/>
</dbReference>
<keyword evidence="5" id="KW-0805">Transcription regulation</keyword>
<evidence type="ECO:0000256" key="6">
    <source>
        <dbReference type="ARBA" id="ARBA00023082"/>
    </source>
</evidence>
<dbReference type="PANTHER" id="PTHR32248">
    <property type="entry name" value="RNA POLYMERASE SIGMA-54 FACTOR"/>
    <property type="match status" value="1"/>
</dbReference>
<dbReference type="EMBL" id="MZGV01000080">
    <property type="protein sequence ID" value="OPJ57558.1"/>
    <property type="molecule type" value="Genomic_DNA"/>
</dbReference>